<evidence type="ECO:0000313" key="3">
    <source>
        <dbReference type="Proteomes" id="UP000611723"/>
    </source>
</evidence>
<name>A0A934WXI4_9BACT</name>
<dbReference type="EMBL" id="JAEQBW010000002">
    <property type="protein sequence ID" value="MBK6264959.1"/>
    <property type="molecule type" value="Genomic_DNA"/>
</dbReference>
<organism evidence="2 3">
    <name type="scientific">Marivirga aurantiaca</name>
    <dbReference type="NCBI Taxonomy" id="2802615"/>
    <lineage>
        <taxon>Bacteria</taxon>
        <taxon>Pseudomonadati</taxon>
        <taxon>Bacteroidota</taxon>
        <taxon>Cytophagia</taxon>
        <taxon>Cytophagales</taxon>
        <taxon>Marivirgaceae</taxon>
        <taxon>Marivirga</taxon>
    </lineage>
</organism>
<feature type="compositionally biased region" description="Basic residues" evidence="1">
    <location>
        <begin position="62"/>
        <end position="81"/>
    </location>
</feature>
<dbReference type="AlphaFoldDB" id="A0A934WXI4"/>
<proteinExistence type="predicted"/>
<dbReference type="SUPFAM" id="SSF46565">
    <property type="entry name" value="Chaperone J-domain"/>
    <property type="match status" value="1"/>
</dbReference>
<accession>A0A934WXI4</accession>
<sequence>MNKLQKTQSLSEDVIQQLQFEIEELEKKLQQIGAEVWRFETLIRRQLSSEIDQIEELSDLHKQHKKEKKNKRLEQKKRGKNYKPPSQFPQANPPSLTVKKFDPVNQKELKRIYKEAVVQVHPDKISHNSELDQLQNASDLTARLNNIYKSGDLDELVYFYHHIILKNSSVKVSEVNAPDDQLRKDSLQKKKGRLLAEIDQFQNSYSYQVLHTYKDPTDFINELQLQFVEKIKQLEKRTRKMR</sequence>
<gene>
    <name evidence="2" type="ORF">JKA74_07915</name>
</gene>
<evidence type="ECO:0008006" key="4">
    <source>
        <dbReference type="Google" id="ProtNLM"/>
    </source>
</evidence>
<reference evidence="2" key="1">
    <citation type="submission" date="2021-01" db="EMBL/GenBank/DDBJ databases">
        <title>Marivirga aurantiaca sp. nov., isolated from intertidal surface sediments.</title>
        <authorList>
            <person name="Zhang M."/>
        </authorList>
    </citation>
    <scope>NUCLEOTIDE SEQUENCE</scope>
    <source>
        <strain evidence="2">S37H4</strain>
    </source>
</reference>
<dbReference type="Gene3D" id="1.10.287.110">
    <property type="entry name" value="DnaJ domain"/>
    <property type="match status" value="1"/>
</dbReference>
<protein>
    <recommendedName>
        <fullName evidence="4">J domain-containing protein</fullName>
    </recommendedName>
</protein>
<evidence type="ECO:0000256" key="1">
    <source>
        <dbReference type="SAM" id="MobiDB-lite"/>
    </source>
</evidence>
<evidence type="ECO:0000313" key="2">
    <source>
        <dbReference type="EMBL" id="MBK6264959.1"/>
    </source>
</evidence>
<keyword evidence="3" id="KW-1185">Reference proteome</keyword>
<feature type="region of interest" description="Disordered" evidence="1">
    <location>
        <begin position="61"/>
        <end position="98"/>
    </location>
</feature>
<dbReference type="Proteomes" id="UP000611723">
    <property type="component" value="Unassembled WGS sequence"/>
</dbReference>
<comment type="caution">
    <text evidence="2">The sequence shown here is derived from an EMBL/GenBank/DDBJ whole genome shotgun (WGS) entry which is preliminary data.</text>
</comment>
<dbReference type="InterPro" id="IPR036869">
    <property type="entry name" value="J_dom_sf"/>
</dbReference>
<dbReference type="RefSeq" id="WP_201430622.1">
    <property type="nucleotide sequence ID" value="NZ_JAEQBW010000002.1"/>
</dbReference>